<feature type="transmembrane region" description="Helical" evidence="7">
    <location>
        <begin position="55"/>
        <end position="74"/>
    </location>
</feature>
<protein>
    <submittedName>
        <fullName evidence="9">MFS transporter</fullName>
    </submittedName>
</protein>
<feature type="transmembrane region" description="Helical" evidence="7">
    <location>
        <begin position="25"/>
        <end position="49"/>
    </location>
</feature>
<feature type="transmembrane region" description="Helical" evidence="7">
    <location>
        <begin position="263"/>
        <end position="281"/>
    </location>
</feature>
<dbReference type="InterPro" id="IPR020846">
    <property type="entry name" value="MFS_dom"/>
</dbReference>
<evidence type="ECO:0000313" key="9">
    <source>
        <dbReference type="EMBL" id="QSB13022.1"/>
    </source>
</evidence>
<evidence type="ECO:0000256" key="1">
    <source>
        <dbReference type="ARBA" id="ARBA00004429"/>
    </source>
</evidence>
<dbReference type="InterPro" id="IPR010290">
    <property type="entry name" value="TM_effector"/>
</dbReference>
<dbReference type="GO" id="GO:0022857">
    <property type="term" value="F:transmembrane transporter activity"/>
    <property type="evidence" value="ECO:0007669"/>
    <property type="project" value="InterPro"/>
</dbReference>
<dbReference type="GO" id="GO:0005886">
    <property type="term" value="C:plasma membrane"/>
    <property type="evidence" value="ECO:0007669"/>
    <property type="project" value="UniProtKB-SubCell"/>
</dbReference>
<feature type="domain" description="Major facilitator superfamily (MFS) profile" evidence="8">
    <location>
        <begin position="224"/>
        <end position="427"/>
    </location>
</feature>
<dbReference type="PROSITE" id="PS50850">
    <property type="entry name" value="MFS"/>
    <property type="match status" value="1"/>
</dbReference>
<feature type="transmembrane region" description="Helical" evidence="7">
    <location>
        <begin position="293"/>
        <end position="312"/>
    </location>
</feature>
<dbReference type="SUPFAM" id="SSF103473">
    <property type="entry name" value="MFS general substrate transporter"/>
    <property type="match status" value="1"/>
</dbReference>
<feature type="transmembrane region" description="Helical" evidence="7">
    <location>
        <begin position="381"/>
        <end position="400"/>
    </location>
</feature>
<keyword evidence="4 7" id="KW-0812">Transmembrane</keyword>
<keyword evidence="6 7" id="KW-0472">Membrane</keyword>
<dbReference type="RefSeq" id="WP_239675081.1">
    <property type="nucleotide sequence ID" value="NZ_CP070499.1"/>
</dbReference>
<evidence type="ECO:0000259" key="8">
    <source>
        <dbReference type="PROSITE" id="PS50850"/>
    </source>
</evidence>
<evidence type="ECO:0000256" key="4">
    <source>
        <dbReference type="ARBA" id="ARBA00022692"/>
    </source>
</evidence>
<dbReference type="KEGG" id="nhy:JQS43_15325"/>
<dbReference type="Pfam" id="PF05977">
    <property type="entry name" value="MFS_3"/>
    <property type="match status" value="1"/>
</dbReference>
<proteinExistence type="predicted"/>
<accession>A0A895Y9T6</accession>
<dbReference type="Proteomes" id="UP000662857">
    <property type="component" value="Chromosome"/>
</dbReference>
<dbReference type="CDD" id="cd06173">
    <property type="entry name" value="MFS_MefA_like"/>
    <property type="match status" value="1"/>
</dbReference>
<dbReference type="PANTHER" id="PTHR23513:SF9">
    <property type="entry name" value="ENTEROBACTIN EXPORTER ENTS"/>
    <property type="match status" value="1"/>
</dbReference>
<feature type="transmembrane region" description="Helical" evidence="7">
    <location>
        <begin position="231"/>
        <end position="251"/>
    </location>
</feature>
<comment type="subcellular location">
    <subcellularLocation>
        <location evidence="1">Cell inner membrane</location>
        <topology evidence="1">Multi-pass membrane protein</topology>
    </subcellularLocation>
</comment>
<sequence>MSLLAKTDLLLDTRPLRTAPAFRRLWFGLTADGLGHQLAVVALMLQVWHLTGDPFWVGSIGVAHVVPMIAFSLFGGSLADRLDRRVLLLWAKSGAVVISTLLAAQALAGISSLPLVLGLIGAQAAAAGLGAPARRAVLPRLLPRDQVAAGIALHHLSFQIAMLVGPAAAGIIAAHWGVAACYLINAAATGIALYSVARLPAIPPTTSSEAPTGQRLLSGWFLVVRNRVLRGAFLTDLAATLLAMPIALFPLVNEERFGGDPRVLGLFLSAIAVGGIGAGLLSGTVTRARRPGWVVLVAAAVWGIGLAGFGFAHSLWLALGCLAIAGAADTVSMISRGAIVQLATPDSHRGRTSSVEHVLVAGGPHLGNFRGGLVGGLTSSTIALVSGGLLAVVAIAAIAATHPAFRRFRPAESTDTTQPAPATPATL</sequence>
<evidence type="ECO:0000256" key="6">
    <source>
        <dbReference type="ARBA" id="ARBA00023136"/>
    </source>
</evidence>
<evidence type="ECO:0000256" key="3">
    <source>
        <dbReference type="ARBA" id="ARBA00022475"/>
    </source>
</evidence>
<name>A0A895Y9T6_9ACTN</name>
<organism evidence="9 10">
    <name type="scientific">Natronosporangium hydrolyticum</name>
    <dbReference type="NCBI Taxonomy" id="2811111"/>
    <lineage>
        <taxon>Bacteria</taxon>
        <taxon>Bacillati</taxon>
        <taxon>Actinomycetota</taxon>
        <taxon>Actinomycetes</taxon>
        <taxon>Micromonosporales</taxon>
        <taxon>Micromonosporaceae</taxon>
        <taxon>Natronosporangium</taxon>
    </lineage>
</organism>
<keyword evidence="3" id="KW-1003">Cell membrane</keyword>
<dbReference type="InterPro" id="IPR036259">
    <property type="entry name" value="MFS_trans_sf"/>
</dbReference>
<gene>
    <name evidence="9" type="ORF">JQS43_15325</name>
</gene>
<keyword evidence="5 7" id="KW-1133">Transmembrane helix</keyword>
<dbReference type="Gene3D" id="1.20.1250.20">
    <property type="entry name" value="MFS general substrate transporter like domains"/>
    <property type="match status" value="1"/>
</dbReference>
<evidence type="ECO:0000256" key="2">
    <source>
        <dbReference type="ARBA" id="ARBA00022448"/>
    </source>
</evidence>
<dbReference type="AlphaFoldDB" id="A0A895Y9T6"/>
<reference evidence="9" key="1">
    <citation type="submission" date="2021-02" db="EMBL/GenBank/DDBJ databases">
        <title>Natrosporangium hydrolyticum gen. nov., sp. nov, a haloalkaliphilic actinobacterium from a soda solonchak soil.</title>
        <authorList>
            <person name="Sorokin D.Y."/>
            <person name="Khijniak T.V."/>
            <person name="Zakharycheva A.P."/>
            <person name="Boueva O.V."/>
            <person name="Ariskina E.V."/>
            <person name="Hahnke R.L."/>
            <person name="Bunk B."/>
            <person name="Sproer C."/>
            <person name="Schumann P."/>
            <person name="Evtushenko L.I."/>
            <person name="Kublanov I.V."/>
        </authorList>
    </citation>
    <scope>NUCLEOTIDE SEQUENCE</scope>
    <source>
        <strain evidence="9">DSM 106523</strain>
    </source>
</reference>
<keyword evidence="10" id="KW-1185">Reference proteome</keyword>
<evidence type="ECO:0000256" key="7">
    <source>
        <dbReference type="SAM" id="Phobius"/>
    </source>
</evidence>
<dbReference type="EMBL" id="CP070499">
    <property type="protein sequence ID" value="QSB13022.1"/>
    <property type="molecule type" value="Genomic_DNA"/>
</dbReference>
<feature type="transmembrane region" description="Helical" evidence="7">
    <location>
        <begin position="86"/>
        <end position="107"/>
    </location>
</feature>
<evidence type="ECO:0000256" key="5">
    <source>
        <dbReference type="ARBA" id="ARBA00022989"/>
    </source>
</evidence>
<evidence type="ECO:0000313" key="10">
    <source>
        <dbReference type="Proteomes" id="UP000662857"/>
    </source>
</evidence>
<keyword evidence="2" id="KW-0813">Transport</keyword>
<dbReference type="PANTHER" id="PTHR23513">
    <property type="entry name" value="INTEGRAL MEMBRANE EFFLUX PROTEIN-RELATED"/>
    <property type="match status" value="1"/>
</dbReference>